<protein>
    <recommendedName>
        <fullName evidence="3">Clathrin heavy chain</fullName>
    </recommendedName>
</protein>
<evidence type="ECO:0000256" key="1">
    <source>
        <dbReference type="PROSITE-ProRule" id="PRU01006"/>
    </source>
</evidence>
<evidence type="ECO:0008006" key="3">
    <source>
        <dbReference type="Google" id="ProtNLM"/>
    </source>
</evidence>
<evidence type="ECO:0000313" key="2">
    <source>
        <dbReference type="EMBL" id="CAD8820528.1"/>
    </source>
</evidence>
<dbReference type="EMBL" id="HBFP01006872">
    <property type="protein sequence ID" value="CAD8820528.1"/>
    <property type="molecule type" value="Transcribed_RNA"/>
</dbReference>
<dbReference type="InterPro" id="IPR000547">
    <property type="entry name" value="Clathrin_H-chain/VPS_repeat"/>
</dbReference>
<dbReference type="SMART" id="SM00299">
    <property type="entry name" value="CLH"/>
    <property type="match status" value="3"/>
</dbReference>
<dbReference type="Gene3D" id="1.25.40.10">
    <property type="entry name" value="Tetratricopeptide repeat domain"/>
    <property type="match status" value="2"/>
</dbReference>
<dbReference type="AlphaFoldDB" id="A0A7S1ERW8"/>
<dbReference type="PANTHER" id="PTHR10292:SF1">
    <property type="entry name" value="CLATHRIN HEAVY CHAIN"/>
    <property type="match status" value="1"/>
</dbReference>
<feature type="repeat" description="CHCR" evidence="1">
    <location>
        <begin position="365"/>
        <end position="516"/>
    </location>
</feature>
<organism evidence="2">
    <name type="scientific">Timspurckia oligopyrenoides</name>
    <dbReference type="NCBI Taxonomy" id="708627"/>
    <lineage>
        <taxon>Eukaryota</taxon>
        <taxon>Rhodophyta</taxon>
        <taxon>Bangiophyceae</taxon>
        <taxon>Porphyridiales</taxon>
        <taxon>Porphyridiaceae</taxon>
        <taxon>Timspurckia</taxon>
    </lineage>
</organism>
<feature type="repeat" description="CHCR" evidence="1">
    <location>
        <begin position="217"/>
        <end position="362"/>
    </location>
</feature>
<accession>A0A7S1ERW8</accession>
<dbReference type="GO" id="GO:0006898">
    <property type="term" value="P:receptor-mediated endocytosis"/>
    <property type="evidence" value="ECO:0007669"/>
    <property type="project" value="TreeGrafter"/>
</dbReference>
<dbReference type="Gene3D" id="1.25.40.730">
    <property type="match status" value="1"/>
</dbReference>
<dbReference type="GO" id="GO:0032051">
    <property type="term" value="F:clathrin light chain binding"/>
    <property type="evidence" value="ECO:0007669"/>
    <property type="project" value="TreeGrafter"/>
</dbReference>
<name>A0A7S1ERW8_9RHOD</name>
<feature type="repeat" description="CHCR" evidence="1">
    <location>
        <begin position="66"/>
        <end position="212"/>
    </location>
</feature>
<gene>
    <name evidence="2" type="ORF">TOLI1172_LOCUS4920</name>
</gene>
<feature type="repeat" description="CHCR" evidence="1">
    <location>
        <begin position="1"/>
        <end position="61"/>
    </location>
</feature>
<reference evidence="2" key="1">
    <citation type="submission" date="2021-01" db="EMBL/GenBank/DDBJ databases">
        <authorList>
            <person name="Corre E."/>
            <person name="Pelletier E."/>
            <person name="Niang G."/>
            <person name="Scheremetjew M."/>
            <person name="Finn R."/>
            <person name="Kale V."/>
            <person name="Holt S."/>
            <person name="Cochrane G."/>
            <person name="Meng A."/>
            <person name="Brown T."/>
            <person name="Cohen L."/>
        </authorList>
    </citation>
    <scope>NUCLEOTIDE SEQUENCE</scope>
    <source>
        <strain evidence="2">CCMP3278</strain>
    </source>
</reference>
<dbReference type="SUPFAM" id="SSF48371">
    <property type="entry name" value="ARM repeat"/>
    <property type="match status" value="2"/>
</dbReference>
<dbReference type="InterPro" id="IPR011990">
    <property type="entry name" value="TPR-like_helical_dom_sf"/>
</dbReference>
<dbReference type="GO" id="GO:0071439">
    <property type="term" value="C:clathrin complex"/>
    <property type="evidence" value="ECO:0007669"/>
    <property type="project" value="TreeGrafter"/>
</dbReference>
<proteinExistence type="predicted"/>
<dbReference type="GO" id="GO:0006886">
    <property type="term" value="P:intracellular protein transport"/>
    <property type="evidence" value="ECO:0007669"/>
    <property type="project" value="UniProtKB-UniRule"/>
</dbReference>
<dbReference type="PANTHER" id="PTHR10292">
    <property type="entry name" value="CLATHRIN HEAVY CHAIN RELATED"/>
    <property type="match status" value="1"/>
</dbReference>
<dbReference type="InterPro" id="IPR016024">
    <property type="entry name" value="ARM-type_fold"/>
</dbReference>
<dbReference type="InterPro" id="IPR055358">
    <property type="entry name" value="CHCR"/>
</dbReference>
<dbReference type="FunFam" id="1.25.40.10:FF:000001">
    <property type="entry name" value="Clathrin heavy chain"/>
    <property type="match status" value="1"/>
</dbReference>
<dbReference type="Pfam" id="PF00637">
    <property type="entry name" value="Clathrin"/>
    <property type="match status" value="3"/>
</dbReference>
<dbReference type="PROSITE" id="PS50236">
    <property type="entry name" value="CHCR"/>
    <property type="match status" value="4"/>
</dbReference>
<sequence length="619" mass="70934">MFEEAFTIYTRFNKNEDAVGVLLDQMESFERAEEFALKLDEPAVWSRLGTAQLRRRDMIAKGVTSLIRAQDPGPYENVVLACRDFEPDAETYDAIIKFLRFARTKLKDVRVIDTEIIIGLARCNRFTEMEEFISLPNSADLEEAGERCLSMNVLPAAKLLFSATNNYARVAVVLVKMKDFTSAVEFARKADKVPTWRAVCFACVDNNEFRLAQICGLHLIVDANELQDVLDYYRDRGHFQQLIDMMDTGLSLERAHQAMFTETGILYTKYRPERAMEFCKMWWQRSGIPKLIRACDVAALYSEKVFLHMQYNEHDNAIACMMEHPSSWESTVFLEAILKCGNVDVMYRALSFYLNEHVDNINDLLLTVAAKVDPGRTISILKSHCSREYGEFGILPICKPYLHKVQQKNVPEVNEALNNILLLENNLEALKESIKQYPSFDQLKLARSLEHSECVEYRRLAASLFRENKKYEQAVDISKRDKLWQDAILSAAASKDPELVDFLSRFFLDNDLREGFTAMLLACYEFFPPALALEYSWTYSVMDFSMPFFVQTMEEIGNRVMGLEEESKTRAHAEEEFKKNVDEQINDDPSVLLHGVQPTAIFGAASASGPQQLALGWQK</sequence>